<sequence length="69" mass="7389">RKLFDAFGLADTNMIAASIKDVSQVIDSIIAGADSIAVPFSVFEAMCEHPLTSAGLDAFIKDYINIPQD</sequence>
<proteinExistence type="predicted"/>
<comment type="caution">
    <text evidence="1">The sequence shown here is derived from an EMBL/GenBank/DDBJ whole genome shotgun (WGS) entry which is preliminary data.</text>
</comment>
<evidence type="ECO:0008006" key="2">
    <source>
        <dbReference type="Google" id="ProtNLM"/>
    </source>
</evidence>
<dbReference type="Gene3D" id="3.20.20.70">
    <property type="entry name" value="Aldolase class I"/>
    <property type="match status" value="1"/>
</dbReference>
<dbReference type="AlphaFoldDB" id="X1SNI8"/>
<dbReference type="EMBL" id="BARW01018057">
    <property type="protein sequence ID" value="GAI94473.1"/>
    <property type="molecule type" value="Genomic_DNA"/>
</dbReference>
<reference evidence="1" key="1">
    <citation type="journal article" date="2014" name="Front. Microbiol.">
        <title>High frequency of phylogenetically diverse reductive dehalogenase-homologous genes in deep subseafloor sedimentary metagenomes.</title>
        <authorList>
            <person name="Kawai M."/>
            <person name="Futagami T."/>
            <person name="Toyoda A."/>
            <person name="Takaki Y."/>
            <person name="Nishi S."/>
            <person name="Hori S."/>
            <person name="Arai W."/>
            <person name="Tsubouchi T."/>
            <person name="Morono Y."/>
            <person name="Uchiyama I."/>
            <person name="Ito T."/>
            <person name="Fujiyama A."/>
            <person name="Inagaki F."/>
            <person name="Takami H."/>
        </authorList>
    </citation>
    <scope>NUCLEOTIDE SEQUENCE</scope>
    <source>
        <strain evidence="1">Expedition CK06-06</strain>
    </source>
</reference>
<organism evidence="1">
    <name type="scientific">marine sediment metagenome</name>
    <dbReference type="NCBI Taxonomy" id="412755"/>
    <lineage>
        <taxon>unclassified sequences</taxon>
        <taxon>metagenomes</taxon>
        <taxon>ecological metagenomes</taxon>
    </lineage>
</organism>
<accession>X1SNI8</accession>
<name>X1SNI8_9ZZZZ</name>
<dbReference type="SUPFAM" id="SSF51569">
    <property type="entry name" value="Aldolase"/>
    <property type="match status" value="1"/>
</dbReference>
<feature type="non-terminal residue" evidence="1">
    <location>
        <position position="1"/>
    </location>
</feature>
<evidence type="ECO:0000313" key="1">
    <source>
        <dbReference type="EMBL" id="GAI94473.1"/>
    </source>
</evidence>
<protein>
    <recommendedName>
        <fullName evidence="2">Transaldolase</fullName>
    </recommendedName>
</protein>
<gene>
    <name evidence="1" type="ORF">S12H4_31004</name>
</gene>
<dbReference type="InterPro" id="IPR013785">
    <property type="entry name" value="Aldolase_TIM"/>
</dbReference>